<reference evidence="4 5" key="1">
    <citation type="journal article" date="2019" name="Microbiol. Resour. Announc.">
        <title>Draft Genome Sequence of the Most Traditional epsilon-Poly-l-Lysine Producer, Streptomyces albulus NBRC14147.</title>
        <authorList>
            <person name="Yamanaka K."/>
            <person name="Hamano Y."/>
        </authorList>
    </citation>
    <scope>NUCLEOTIDE SEQUENCE [LARGE SCALE GENOMIC DNA]</scope>
    <source>
        <strain evidence="4 5">NBRC 14147</strain>
    </source>
</reference>
<dbReference type="Gene3D" id="3.30.300.30">
    <property type="match status" value="1"/>
</dbReference>
<feature type="domain" description="AMP-binding enzyme C-terminal" evidence="3">
    <location>
        <begin position="656"/>
        <end position="728"/>
    </location>
</feature>
<dbReference type="GO" id="GO:0005737">
    <property type="term" value="C:cytoplasm"/>
    <property type="evidence" value="ECO:0007669"/>
    <property type="project" value="TreeGrafter"/>
</dbReference>
<gene>
    <name evidence="4" type="ORF">SALB_00387</name>
</gene>
<evidence type="ECO:0000259" key="2">
    <source>
        <dbReference type="Pfam" id="PF00550"/>
    </source>
</evidence>
<dbReference type="SUPFAM" id="SSF47336">
    <property type="entry name" value="ACP-like"/>
    <property type="match status" value="1"/>
</dbReference>
<dbReference type="PANTHER" id="PTHR45527:SF1">
    <property type="entry name" value="FATTY ACID SYNTHASE"/>
    <property type="match status" value="1"/>
</dbReference>
<proteinExistence type="predicted"/>
<dbReference type="GO" id="GO:0031177">
    <property type="term" value="F:phosphopantetheine binding"/>
    <property type="evidence" value="ECO:0007669"/>
    <property type="project" value="TreeGrafter"/>
</dbReference>
<evidence type="ECO:0000259" key="3">
    <source>
        <dbReference type="Pfam" id="PF13193"/>
    </source>
</evidence>
<dbReference type="InterPro" id="IPR020845">
    <property type="entry name" value="AMP-binding_CS"/>
</dbReference>
<dbReference type="Pfam" id="PF00550">
    <property type="entry name" value="PP-binding"/>
    <property type="match status" value="1"/>
</dbReference>
<dbReference type="InterPro" id="IPR025110">
    <property type="entry name" value="AMP-bd_C"/>
</dbReference>
<dbReference type="AlphaFoldDB" id="A0A401QQX0"/>
<dbReference type="PROSITE" id="PS00455">
    <property type="entry name" value="AMP_BINDING"/>
    <property type="match status" value="1"/>
</dbReference>
<dbReference type="Pfam" id="PF00501">
    <property type="entry name" value="AMP-binding"/>
    <property type="match status" value="1"/>
</dbReference>
<dbReference type="Gene3D" id="3.30.559.30">
    <property type="entry name" value="Nonribosomal peptide synthetase, condensation domain"/>
    <property type="match status" value="1"/>
</dbReference>
<dbReference type="SUPFAM" id="SSF52777">
    <property type="entry name" value="CoA-dependent acyltransferases"/>
    <property type="match status" value="1"/>
</dbReference>
<feature type="domain" description="Carrier" evidence="2">
    <location>
        <begin position="758"/>
        <end position="819"/>
    </location>
</feature>
<dbReference type="InterPro" id="IPR000873">
    <property type="entry name" value="AMP-dep_synth/lig_dom"/>
</dbReference>
<dbReference type="InterPro" id="IPR036736">
    <property type="entry name" value="ACP-like_sf"/>
</dbReference>
<dbReference type="InterPro" id="IPR010071">
    <property type="entry name" value="AA_adenyl_dom"/>
</dbReference>
<sequence length="837" mass="89686">MTKLTEADRDYWEQALAAGGFTAVPRWSTEAGTDLAGYELALPAEMGAAVVRQAAALGSPVEAVLLAAHATVLAALSGEPDVTTGYRASDGGAPLPCRVSTTGASWCELVERSTRAVAGLLPHRGVTATELSHQLGLDHVLFEAELDLAGAVDELAAGTVLRVTASREGDGFTLGVRYRTAALDAAAAARIAGYHRAALTQFAADPQAAPVPSALLSAAERRLQLEGLAGPHRELPDRRFHELFEERVRVHPDAVAAVHGTRRCTYRELNERANRLGRALLERGLGHEDVVAVVTERNLDWLAAVLAVFKAGGVYLPIEPGFPADRIATMLARAACHLVLTESGNTATLDQALSTLPDVRTLGVDAAHDRTQSAEDLGVKVAADQLAYVYFTSGSTGEPKGAMCEHAGFLNHLHAKITDLGITEGQVIAQTAPQCFDISLWQLVAALLVGGRTHLVDQQTIMDVPRFVDTLADGRVTVLQVVPSYLEAVLSHLELHPHPLPDLRCVSVTGEALKITLAHRWFAVRPGVRLVNAYGLTETSDDTNHEVMDRPPDGERVPLGPCVPNVRVYVVDDDLQPVPLGAPGQIVFSGVCVGRGYVNDPERTCAAFLDDPHRIGQRLYKGGDYGRWLPGGKLDFLGRRDAQVKIRGFRIEIGDVANALLRVPGVSDGAVLAVGGESQAQHLVAFYSGPQPLETDDLRGHLGKALPPYMLPSAFQWLERLPLTANGKVDNKELARLVAQPQEPEAAERAPHTPTEVRLARAWAEVLGIREDEVGRLDHFFRRGGTSLSALKLVIALDRAVSLKDLASHPVLADLAALLDGHEERASDPRAVPAPPP</sequence>
<name>A0A401QQX0_STRNR</name>
<dbReference type="NCBIfam" id="TIGR01733">
    <property type="entry name" value="AA-adenyl-dom"/>
    <property type="match status" value="1"/>
</dbReference>
<dbReference type="PANTHER" id="PTHR45527">
    <property type="entry name" value="NONRIBOSOMAL PEPTIDE SYNTHETASE"/>
    <property type="match status" value="1"/>
</dbReference>
<dbReference type="GO" id="GO:0043041">
    <property type="term" value="P:amino acid activation for nonribosomal peptide biosynthetic process"/>
    <property type="evidence" value="ECO:0007669"/>
    <property type="project" value="TreeGrafter"/>
</dbReference>
<dbReference type="Pfam" id="PF13193">
    <property type="entry name" value="AMP-binding_C"/>
    <property type="match status" value="1"/>
</dbReference>
<dbReference type="Proteomes" id="UP000288351">
    <property type="component" value="Unassembled WGS sequence"/>
</dbReference>
<dbReference type="CDD" id="cd05930">
    <property type="entry name" value="A_NRPS"/>
    <property type="match status" value="1"/>
</dbReference>
<dbReference type="Gene3D" id="3.40.50.12780">
    <property type="entry name" value="N-terminal domain of ligase-like"/>
    <property type="match status" value="1"/>
</dbReference>
<dbReference type="SUPFAM" id="SSF56801">
    <property type="entry name" value="Acetyl-CoA synthetase-like"/>
    <property type="match status" value="1"/>
</dbReference>
<dbReference type="InterPro" id="IPR009081">
    <property type="entry name" value="PP-bd_ACP"/>
</dbReference>
<evidence type="ECO:0000313" key="4">
    <source>
        <dbReference type="EMBL" id="GCB87718.1"/>
    </source>
</evidence>
<protein>
    <submittedName>
        <fullName evidence="4">Amino acid adenylation protein</fullName>
    </submittedName>
</protein>
<dbReference type="EMBL" id="BHXC01000002">
    <property type="protein sequence ID" value="GCB87718.1"/>
    <property type="molecule type" value="Genomic_DNA"/>
</dbReference>
<evidence type="ECO:0000313" key="5">
    <source>
        <dbReference type="Proteomes" id="UP000288351"/>
    </source>
</evidence>
<feature type="domain" description="AMP-dependent synthetase/ligase" evidence="1">
    <location>
        <begin position="244"/>
        <end position="597"/>
    </location>
</feature>
<accession>A0A401QQX0</accession>
<evidence type="ECO:0000259" key="1">
    <source>
        <dbReference type="Pfam" id="PF00501"/>
    </source>
</evidence>
<dbReference type="GO" id="GO:0044550">
    <property type="term" value="P:secondary metabolite biosynthetic process"/>
    <property type="evidence" value="ECO:0007669"/>
    <property type="project" value="TreeGrafter"/>
</dbReference>
<dbReference type="RefSeq" id="WP_016574927.1">
    <property type="nucleotide sequence ID" value="NZ_BHXC01000002.1"/>
</dbReference>
<dbReference type="InterPro" id="IPR042099">
    <property type="entry name" value="ANL_N_sf"/>
</dbReference>
<comment type="caution">
    <text evidence="4">The sequence shown here is derived from an EMBL/GenBank/DDBJ whole genome shotgun (WGS) entry which is preliminary data.</text>
</comment>
<dbReference type="Gene3D" id="1.10.1200.10">
    <property type="entry name" value="ACP-like"/>
    <property type="match status" value="1"/>
</dbReference>
<organism evidence="4 5">
    <name type="scientific">Streptomyces noursei</name>
    <name type="common">Streptomyces albulus</name>
    <dbReference type="NCBI Taxonomy" id="1971"/>
    <lineage>
        <taxon>Bacteria</taxon>
        <taxon>Bacillati</taxon>
        <taxon>Actinomycetota</taxon>
        <taxon>Actinomycetes</taxon>
        <taxon>Kitasatosporales</taxon>
        <taxon>Streptomycetaceae</taxon>
        <taxon>Streptomyces</taxon>
    </lineage>
</organism>
<dbReference type="InterPro" id="IPR045851">
    <property type="entry name" value="AMP-bd_C_sf"/>
</dbReference>